<dbReference type="EC" id="3.5.1.19" evidence="6"/>
<evidence type="ECO:0000313" key="10">
    <source>
        <dbReference type="Proteomes" id="UP001500236"/>
    </source>
</evidence>
<accession>A0ABP6LYS0</accession>
<evidence type="ECO:0000256" key="3">
    <source>
        <dbReference type="ARBA" id="ARBA00022723"/>
    </source>
</evidence>
<keyword evidence="10" id="KW-1185">Reference proteome</keyword>
<evidence type="ECO:0000256" key="4">
    <source>
        <dbReference type="ARBA" id="ARBA00022801"/>
    </source>
</evidence>
<dbReference type="Proteomes" id="UP001500236">
    <property type="component" value="Unassembled WGS sequence"/>
</dbReference>
<organism evidence="9 10">
    <name type="scientific">Nesterenkonia aethiopica</name>
    <dbReference type="NCBI Taxonomy" id="269144"/>
    <lineage>
        <taxon>Bacteria</taxon>
        <taxon>Bacillati</taxon>
        <taxon>Actinomycetota</taxon>
        <taxon>Actinomycetes</taxon>
        <taxon>Micrococcales</taxon>
        <taxon>Micrococcaceae</taxon>
        <taxon>Nesterenkonia</taxon>
    </lineage>
</organism>
<protein>
    <recommendedName>
        <fullName evidence="6">nicotinamidase</fullName>
        <ecNumber evidence="6">3.5.1.19</ecNumber>
    </recommendedName>
    <alternativeName>
        <fullName evidence="7">Nicotinamide deamidase</fullName>
    </alternativeName>
</protein>
<proteinExistence type="inferred from homology"/>
<comment type="similarity">
    <text evidence="1">Belongs to the isochorismatase family.</text>
</comment>
<keyword evidence="2" id="KW-0662">Pyridine nucleotide biosynthesis</keyword>
<dbReference type="InterPro" id="IPR052347">
    <property type="entry name" value="Isochorismatase_Nicotinamidase"/>
</dbReference>
<dbReference type="InterPro" id="IPR000868">
    <property type="entry name" value="Isochorismatase-like_dom"/>
</dbReference>
<evidence type="ECO:0000259" key="8">
    <source>
        <dbReference type="Pfam" id="PF00857"/>
    </source>
</evidence>
<name>A0ABP6LYS0_9MICC</name>
<feature type="domain" description="Isochorismatase-like" evidence="8">
    <location>
        <begin position="139"/>
        <end position="211"/>
    </location>
</feature>
<evidence type="ECO:0000256" key="6">
    <source>
        <dbReference type="ARBA" id="ARBA00039017"/>
    </source>
</evidence>
<keyword evidence="4" id="KW-0378">Hydrolase</keyword>
<dbReference type="Gene3D" id="3.40.50.850">
    <property type="entry name" value="Isochorismatase-like"/>
    <property type="match status" value="1"/>
</dbReference>
<dbReference type="RefSeq" id="WP_070162094.1">
    <property type="nucleotide sequence ID" value="NZ_BAAAVT010000012.1"/>
</dbReference>
<gene>
    <name evidence="9" type="ORF">GCM10010529_20420</name>
</gene>
<evidence type="ECO:0000256" key="1">
    <source>
        <dbReference type="ARBA" id="ARBA00006336"/>
    </source>
</evidence>
<dbReference type="Pfam" id="PF00857">
    <property type="entry name" value="Isochorismatase"/>
    <property type="match status" value="2"/>
</dbReference>
<feature type="domain" description="Isochorismatase-like" evidence="8">
    <location>
        <begin position="4"/>
        <end position="96"/>
    </location>
</feature>
<dbReference type="SUPFAM" id="SSF52499">
    <property type="entry name" value="Isochorismatase-like hydrolases"/>
    <property type="match status" value="1"/>
</dbReference>
<dbReference type="PANTHER" id="PTHR11080:SF2">
    <property type="entry name" value="LD05707P"/>
    <property type="match status" value="1"/>
</dbReference>
<keyword evidence="3" id="KW-0479">Metal-binding</keyword>
<evidence type="ECO:0000256" key="5">
    <source>
        <dbReference type="ARBA" id="ARBA00037900"/>
    </source>
</evidence>
<comment type="caution">
    <text evidence="9">The sequence shown here is derived from an EMBL/GenBank/DDBJ whole genome shotgun (WGS) entry which is preliminary data.</text>
</comment>
<evidence type="ECO:0000313" key="9">
    <source>
        <dbReference type="EMBL" id="GAA3067652.1"/>
    </source>
</evidence>
<sequence length="214" mass="22954">MADALIIVDVQQDFCEGGALAVQGGAQVAGEISEHLEVAHADYDAVATTQDWHIDPGGHFSADPDFRTSWPVHCVAGERGAELHDDLDTEHVGARFLKGLYSDGYSGFEGMLGDPERVGTLEGEKGVKVTPGDAVAEDAPDLHAWLTEQEIDTVTVVGLATDHCVRATVLDAVENGYQVRVIRELTAGVDPDRTAEAWEEFAEADVEILSLDDL</sequence>
<dbReference type="InterPro" id="IPR036380">
    <property type="entry name" value="Isochorismatase-like_sf"/>
</dbReference>
<evidence type="ECO:0000256" key="7">
    <source>
        <dbReference type="ARBA" id="ARBA00043224"/>
    </source>
</evidence>
<dbReference type="PANTHER" id="PTHR11080">
    <property type="entry name" value="PYRAZINAMIDASE/NICOTINAMIDASE"/>
    <property type="match status" value="1"/>
</dbReference>
<evidence type="ECO:0000256" key="2">
    <source>
        <dbReference type="ARBA" id="ARBA00022642"/>
    </source>
</evidence>
<comment type="pathway">
    <text evidence="5">Cofactor biosynthesis; nicotinate biosynthesis; nicotinate from nicotinamide: step 1/1.</text>
</comment>
<dbReference type="EMBL" id="BAAAVT010000012">
    <property type="protein sequence ID" value="GAA3067652.1"/>
    <property type="molecule type" value="Genomic_DNA"/>
</dbReference>
<reference evidence="10" key="1">
    <citation type="journal article" date="2019" name="Int. J. Syst. Evol. Microbiol.">
        <title>The Global Catalogue of Microorganisms (GCM) 10K type strain sequencing project: providing services to taxonomists for standard genome sequencing and annotation.</title>
        <authorList>
            <consortium name="The Broad Institute Genomics Platform"/>
            <consortium name="The Broad Institute Genome Sequencing Center for Infectious Disease"/>
            <person name="Wu L."/>
            <person name="Ma J."/>
        </authorList>
    </citation>
    <scope>NUCLEOTIDE SEQUENCE [LARGE SCALE GENOMIC DNA]</scope>
    <source>
        <strain evidence="10">JCM 14309</strain>
    </source>
</reference>